<name>A0A1Y1ILF1_KLENI</name>
<feature type="compositionally biased region" description="Basic residues" evidence="1">
    <location>
        <begin position="318"/>
        <end position="327"/>
    </location>
</feature>
<gene>
    <name evidence="2" type="ORF">KFL_007080010</name>
</gene>
<dbReference type="AlphaFoldDB" id="A0A1Y1ILF1"/>
<evidence type="ECO:0000313" key="3">
    <source>
        <dbReference type="Proteomes" id="UP000054558"/>
    </source>
</evidence>
<feature type="compositionally biased region" description="Polar residues" evidence="1">
    <location>
        <begin position="162"/>
        <end position="171"/>
    </location>
</feature>
<feature type="region of interest" description="Disordered" evidence="1">
    <location>
        <begin position="287"/>
        <end position="327"/>
    </location>
</feature>
<dbReference type="EMBL" id="DF237657">
    <property type="protein sequence ID" value="GAQ90962.1"/>
    <property type="molecule type" value="Genomic_DNA"/>
</dbReference>
<feature type="region of interest" description="Disordered" evidence="1">
    <location>
        <begin position="123"/>
        <end position="176"/>
    </location>
</feature>
<feature type="region of interest" description="Disordered" evidence="1">
    <location>
        <begin position="56"/>
        <end position="76"/>
    </location>
</feature>
<evidence type="ECO:0000313" key="2">
    <source>
        <dbReference type="EMBL" id="GAQ90962.1"/>
    </source>
</evidence>
<dbReference type="Proteomes" id="UP000054558">
    <property type="component" value="Unassembled WGS sequence"/>
</dbReference>
<organism evidence="2 3">
    <name type="scientific">Klebsormidium nitens</name>
    <name type="common">Green alga</name>
    <name type="synonym">Ulothrix nitens</name>
    <dbReference type="NCBI Taxonomy" id="105231"/>
    <lineage>
        <taxon>Eukaryota</taxon>
        <taxon>Viridiplantae</taxon>
        <taxon>Streptophyta</taxon>
        <taxon>Klebsormidiophyceae</taxon>
        <taxon>Klebsormidiales</taxon>
        <taxon>Klebsormidiaceae</taxon>
        <taxon>Klebsormidium</taxon>
    </lineage>
</organism>
<protein>
    <submittedName>
        <fullName evidence="2">Uncharacterized protein</fullName>
    </submittedName>
</protein>
<reference evidence="2 3" key="1">
    <citation type="journal article" date="2014" name="Nat. Commun.">
        <title>Klebsormidium flaccidum genome reveals primary factors for plant terrestrial adaptation.</title>
        <authorList>
            <person name="Hori K."/>
            <person name="Maruyama F."/>
            <person name="Fujisawa T."/>
            <person name="Togashi T."/>
            <person name="Yamamoto N."/>
            <person name="Seo M."/>
            <person name="Sato S."/>
            <person name="Yamada T."/>
            <person name="Mori H."/>
            <person name="Tajima N."/>
            <person name="Moriyama T."/>
            <person name="Ikeuchi M."/>
            <person name="Watanabe M."/>
            <person name="Wada H."/>
            <person name="Kobayashi K."/>
            <person name="Saito M."/>
            <person name="Masuda T."/>
            <person name="Sasaki-Sekimoto Y."/>
            <person name="Mashiguchi K."/>
            <person name="Awai K."/>
            <person name="Shimojima M."/>
            <person name="Masuda S."/>
            <person name="Iwai M."/>
            <person name="Nobusawa T."/>
            <person name="Narise T."/>
            <person name="Kondo S."/>
            <person name="Saito H."/>
            <person name="Sato R."/>
            <person name="Murakawa M."/>
            <person name="Ihara Y."/>
            <person name="Oshima-Yamada Y."/>
            <person name="Ohtaka K."/>
            <person name="Satoh M."/>
            <person name="Sonobe K."/>
            <person name="Ishii M."/>
            <person name="Ohtani R."/>
            <person name="Kanamori-Sato M."/>
            <person name="Honoki R."/>
            <person name="Miyazaki D."/>
            <person name="Mochizuki H."/>
            <person name="Umetsu J."/>
            <person name="Higashi K."/>
            <person name="Shibata D."/>
            <person name="Kamiya Y."/>
            <person name="Sato N."/>
            <person name="Nakamura Y."/>
            <person name="Tabata S."/>
            <person name="Ida S."/>
            <person name="Kurokawa K."/>
            <person name="Ohta H."/>
        </authorList>
    </citation>
    <scope>NUCLEOTIDE SEQUENCE [LARGE SCALE GENOMIC DNA]</scope>
    <source>
        <strain evidence="2 3">NIES-2285</strain>
    </source>
</reference>
<keyword evidence="3" id="KW-1185">Reference proteome</keyword>
<proteinExistence type="predicted"/>
<accession>A0A1Y1ILF1</accession>
<evidence type="ECO:0000256" key="1">
    <source>
        <dbReference type="SAM" id="MobiDB-lite"/>
    </source>
</evidence>
<sequence>MNGAGPSNRPAKRQKTGDDYINRLVGRVNKEEGMDVEWGKSRYHVPHQWVYNFKHTKDPKGGSRRQAKMWPHDTPEGEDYRKLVPITTPDKLRDYMSLARRNKRPEADSYDAYLARIAGASRSAKPVQNKGNRAQSAPRFSNPVQNRDCEKEGSNAGIPPRSVNNSQSNASWIDPDEGEFNKRKLVSEVNQALMNENKTGLPHDFQAVQDGLRKERQAEIDQLRNEFRSTPNVKKKRTILARLRPLGDNIENLLRDPSLTNNNRAMFTPNKGLIVQRGRDRVLSWLDAPANSRPMQSQRRITPTPIPRPNQANNQTNRKGKRRINNI</sequence>
<feature type="compositionally biased region" description="Polar residues" evidence="1">
    <location>
        <begin position="129"/>
        <end position="145"/>
    </location>
</feature>